<dbReference type="CDD" id="cd02859">
    <property type="entry name" value="E_set_AMPKbeta_like_N"/>
    <property type="match status" value="1"/>
</dbReference>
<dbReference type="Gene3D" id="2.60.40.1180">
    <property type="entry name" value="Golgi alpha-mannosidase II"/>
    <property type="match status" value="1"/>
</dbReference>
<accession>A0A813ULR5</accession>
<dbReference type="InterPro" id="IPR017853">
    <property type="entry name" value="GH"/>
</dbReference>
<keyword evidence="2" id="KW-0175">Coiled coil</keyword>
<reference evidence="4" key="1">
    <citation type="submission" date="2021-02" db="EMBL/GenBank/DDBJ databases">
        <authorList>
            <person name="Nowell W R."/>
        </authorList>
    </citation>
    <scope>NUCLEOTIDE SEQUENCE</scope>
</reference>
<dbReference type="Pfam" id="PF00128">
    <property type="entry name" value="Alpha-amylase"/>
    <property type="match status" value="2"/>
</dbReference>
<evidence type="ECO:0000256" key="2">
    <source>
        <dbReference type="SAM" id="Coils"/>
    </source>
</evidence>
<dbReference type="EMBL" id="CAJOBD010000108">
    <property type="protein sequence ID" value="CAF3578473.1"/>
    <property type="molecule type" value="Genomic_DNA"/>
</dbReference>
<dbReference type="InterPro" id="IPR006048">
    <property type="entry name" value="A-amylase/branching_C"/>
</dbReference>
<dbReference type="SUPFAM" id="SSF51011">
    <property type="entry name" value="Glycosyl hydrolase domain"/>
    <property type="match status" value="1"/>
</dbReference>
<gene>
    <name evidence="5" type="ORF">JBS370_LOCUS2686</name>
    <name evidence="4" type="ORF">ZHD862_LOCUS3754</name>
</gene>
<dbReference type="PIRSF" id="PIRSF000463">
    <property type="entry name" value="GlgB"/>
    <property type="match status" value="1"/>
</dbReference>
<dbReference type="GO" id="GO:0003844">
    <property type="term" value="F:1,4-alpha-glucan branching enzyme activity"/>
    <property type="evidence" value="ECO:0007669"/>
    <property type="project" value="InterPro"/>
</dbReference>
<dbReference type="Proteomes" id="UP000663864">
    <property type="component" value="Unassembled WGS sequence"/>
</dbReference>
<dbReference type="Gene3D" id="2.60.40.10">
    <property type="entry name" value="Immunoglobulins"/>
    <property type="match status" value="1"/>
</dbReference>
<dbReference type="Proteomes" id="UP000663836">
    <property type="component" value="Unassembled WGS sequence"/>
</dbReference>
<comment type="caution">
    <text evidence="4">The sequence shown here is derived from an EMBL/GenBank/DDBJ whole genome shotgun (WGS) entry which is preliminary data.</text>
</comment>
<dbReference type="SMART" id="SM00642">
    <property type="entry name" value="Aamy"/>
    <property type="match status" value="1"/>
</dbReference>
<evidence type="ECO:0000313" key="5">
    <source>
        <dbReference type="EMBL" id="CAF3578473.1"/>
    </source>
</evidence>
<dbReference type="Pfam" id="PF02922">
    <property type="entry name" value="CBM_48"/>
    <property type="match status" value="1"/>
</dbReference>
<comment type="similarity">
    <text evidence="1">Belongs to the glycosyl hydrolase 13 family.</text>
</comment>
<evidence type="ECO:0000313" key="4">
    <source>
        <dbReference type="EMBL" id="CAF0828502.1"/>
    </source>
</evidence>
<dbReference type="GO" id="GO:0004553">
    <property type="term" value="F:hydrolase activity, hydrolyzing O-glycosyl compounds"/>
    <property type="evidence" value="ECO:0007669"/>
    <property type="project" value="InterPro"/>
</dbReference>
<dbReference type="InterPro" id="IPR013783">
    <property type="entry name" value="Ig-like_fold"/>
</dbReference>
<dbReference type="SUPFAM" id="SSF81296">
    <property type="entry name" value="E set domains"/>
    <property type="match status" value="1"/>
</dbReference>
<dbReference type="InterPro" id="IPR006047">
    <property type="entry name" value="GH13_cat_dom"/>
</dbReference>
<dbReference type="GO" id="GO:0043169">
    <property type="term" value="F:cation binding"/>
    <property type="evidence" value="ECO:0007669"/>
    <property type="project" value="InterPro"/>
</dbReference>
<dbReference type="Gene3D" id="3.20.20.80">
    <property type="entry name" value="Glycosidases"/>
    <property type="match status" value="1"/>
</dbReference>
<dbReference type="PANTHER" id="PTHR43002">
    <property type="entry name" value="GLYCOGEN DEBRANCHING ENZYME"/>
    <property type="match status" value="1"/>
</dbReference>
<dbReference type="InterPro" id="IPR014756">
    <property type="entry name" value="Ig_E-set"/>
</dbReference>
<feature type="coiled-coil region" evidence="2">
    <location>
        <begin position="438"/>
        <end position="465"/>
    </location>
</feature>
<evidence type="ECO:0000259" key="3">
    <source>
        <dbReference type="SMART" id="SM00642"/>
    </source>
</evidence>
<evidence type="ECO:0000313" key="6">
    <source>
        <dbReference type="Proteomes" id="UP000663864"/>
    </source>
</evidence>
<protein>
    <recommendedName>
        <fullName evidence="3">Glycosyl hydrolase family 13 catalytic domain-containing protein</fullName>
    </recommendedName>
</protein>
<dbReference type="EMBL" id="CAJNOT010000084">
    <property type="protein sequence ID" value="CAF0828502.1"/>
    <property type="molecule type" value="Genomic_DNA"/>
</dbReference>
<sequence length="537" mass="63149">MSSIDFTLFAPTIAEATLIGSFSQWKQIPMSFEQGTFHCSIEISNGEHEYKFRIRHHNEDKWIDVVDPYVTKYNSIKNTGIITIKNGKKILDEYIWKYDDVKLLDNKDLIIYEMYIADFADNGQFSGVIEKLDYINDLGFNAIELLPIQESMGINHEWGYLPRHFLALKTTYGPSTDFKKLIDECHRRKIRVIIDAVFNHTATDCPLAIIDHDYWYYKGKHHPENPFYWGPELNYEYYDEQQNLKPAFKFATDVVRYWIDEFHLDGIRFDAAKEMDNYDILRELDNVARSVRGSQPFYTAAEYVPENLTIVKVNGGPVDACWSSSFHGVIANNLVDKNKFELDLIKYIISTPDLINYLSCHDNERLLFLLGKDGHLFDDNAFICMRLAMIILFTSVGVPFIFQGDELGDAREWGSKDQHRKKFPMQWNLLKNDRNHSLFNTYKQLIELRKKREELKEKVVNFIHENQNDYVLVYSRSQELIVITYFFPEEKKDYEINNIPQNGKWIDWLSKNEYQVDNNILKTNLGPFDGRVLILQK</sequence>
<dbReference type="InterPro" id="IPR004193">
    <property type="entry name" value="Glyco_hydro_13_N"/>
</dbReference>
<dbReference type="AlphaFoldDB" id="A0A813ULR5"/>
<dbReference type="InterPro" id="IPR013780">
    <property type="entry name" value="Glyco_hydro_b"/>
</dbReference>
<feature type="domain" description="Glycosyl hydrolase family 13 catalytic" evidence="3">
    <location>
        <begin position="113"/>
        <end position="449"/>
    </location>
</feature>
<name>A0A813ULR5_9BILA</name>
<dbReference type="SUPFAM" id="SSF51445">
    <property type="entry name" value="(Trans)glycosidases"/>
    <property type="match status" value="1"/>
</dbReference>
<organism evidence="4 6">
    <name type="scientific">Rotaria sordida</name>
    <dbReference type="NCBI Taxonomy" id="392033"/>
    <lineage>
        <taxon>Eukaryota</taxon>
        <taxon>Metazoa</taxon>
        <taxon>Spiralia</taxon>
        <taxon>Gnathifera</taxon>
        <taxon>Rotifera</taxon>
        <taxon>Eurotatoria</taxon>
        <taxon>Bdelloidea</taxon>
        <taxon>Philodinida</taxon>
        <taxon>Philodinidae</taxon>
        <taxon>Rotaria</taxon>
    </lineage>
</organism>
<dbReference type="GO" id="GO:0005978">
    <property type="term" value="P:glycogen biosynthetic process"/>
    <property type="evidence" value="ECO:0007669"/>
    <property type="project" value="InterPro"/>
</dbReference>
<evidence type="ECO:0000256" key="1">
    <source>
        <dbReference type="ARBA" id="ARBA00008061"/>
    </source>
</evidence>
<dbReference type="InterPro" id="IPR037439">
    <property type="entry name" value="Branching_enzy"/>
</dbReference>
<proteinExistence type="inferred from homology"/>
<dbReference type="Pfam" id="PF02806">
    <property type="entry name" value="Alpha-amylase_C"/>
    <property type="match status" value="1"/>
</dbReference>